<accession>A0ABU8MIU3</accession>
<dbReference type="Proteomes" id="UP001385809">
    <property type="component" value="Unassembled WGS sequence"/>
</dbReference>
<protein>
    <submittedName>
        <fullName evidence="2">Uncharacterized protein</fullName>
    </submittedName>
</protein>
<reference evidence="2 3" key="1">
    <citation type="submission" date="2024-03" db="EMBL/GenBank/DDBJ databases">
        <title>Actinomycetospora sp. OC33-EN08, a novel actinomycete isolated from wild orchid (Aerides multiflora).</title>
        <authorList>
            <person name="Suriyachadkun C."/>
        </authorList>
    </citation>
    <scope>NUCLEOTIDE SEQUENCE [LARGE SCALE GENOMIC DNA]</scope>
    <source>
        <strain evidence="2 3">OC33-EN08</strain>
    </source>
</reference>
<comment type="caution">
    <text evidence="2">The sequence shown here is derived from an EMBL/GenBank/DDBJ whole genome shotgun (WGS) entry which is preliminary data.</text>
</comment>
<dbReference type="RefSeq" id="WP_337693668.1">
    <property type="nucleotide sequence ID" value="NZ_JBBEGN010000002.1"/>
</dbReference>
<organism evidence="2 3">
    <name type="scientific">Actinomycetospora aurantiaca</name>
    <dbReference type="NCBI Taxonomy" id="3129233"/>
    <lineage>
        <taxon>Bacteria</taxon>
        <taxon>Bacillati</taxon>
        <taxon>Actinomycetota</taxon>
        <taxon>Actinomycetes</taxon>
        <taxon>Pseudonocardiales</taxon>
        <taxon>Pseudonocardiaceae</taxon>
        <taxon>Actinomycetospora</taxon>
    </lineage>
</organism>
<sequence>MPTTPRPDLAAALAPVPRDCSPAALAERLVPILREVPFPVRRWQILTAGDLYGCDTVTRELLVRIPEAEYSSVSDVLGVLSAVLTGRPLPVTPAMRGPVPAGAARPGAPVVRPGTPARVPHRALAARRPRMPRPA</sequence>
<name>A0ABU8MIU3_9PSEU</name>
<evidence type="ECO:0000313" key="2">
    <source>
        <dbReference type="EMBL" id="MEJ2867042.1"/>
    </source>
</evidence>
<evidence type="ECO:0000313" key="3">
    <source>
        <dbReference type="Proteomes" id="UP001385809"/>
    </source>
</evidence>
<keyword evidence="3" id="KW-1185">Reference proteome</keyword>
<feature type="region of interest" description="Disordered" evidence="1">
    <location>
        <begin position="97"/>
        <end position="116"/>
    </location>
</feature>
<proteinExistence type="predicted"/>
<evidence type="ECO:0000256" key="1">
    <source>
        <dbReference type="SAM" id="MobiDB-lite"/>
    </source>
</evidence>
<gene>
    <name evidence="2" type="ORF">WCD74_04650</name>
</gene>
<dbReference type="EMBL" id="JBBEGN010000002">
    <property type="protein sequence ID" value="MEJ2867042.1"/>
    <property type="molecule type" value="Genomic_DNA"/>
</dbReference>